<dbReference type="AlphaFoldDB" id="A0A6J7EY36"/>
<gene>
    <name evidence="2" type="ORF">UFOPK3417_02043</name>
</gene>
<accession>A0A6J7EY36</accession>
<feature type="region of interest" description="Disordered" evidence="1">
    <location>
        <begin position="93"/>
        <end position="119"/>
    </location>
</feature>
<organism evidence="2">
    <name type="scientific">freshwater metagenome</name>
    <dbReference type="NCBI Taxonomy" id="449393"/>
    <lineage>
        <taxon>unclassified sequences</taxon>
        <taxon>metagenomes</taxon>
        <taxon>ecological metagenomes</taxon>
    </lineage>
</organism>
<protein>
    <submittedName>
        <fullName evidence="2">Unannotated protein</fullName>
    </submittedName>
</protein>
<evidence type="ECO:0000313" key="2">
    <source>
        <dbReference type="EMBL" id="CAB4886488.1"/>
    </source>
</evidence>
<name>A0A6J7EY36_9ZZZZ</name>
<proteinExistence type="predicted"/>
<reference evidence="2" key="1">
    <citation type="submission" date="2020-05" db="EMBL/GenBank/DDBJ databases">
        <authorList>
            <person name="Chiriac C."/>
            <person name="Salcher M."/>
            <person name="Ghai R."/>
            <person name="Kavagutti S V."/>
        </authorList>
    </citation>
    <scope>NUCLEOTIDE SEQUENCE</scope>
</reference>
<dbReference type="EMBL" id="CAFBLR010000291">
    <property type="protein sequence ID" value="CAB4886488.1"/>
    <property type="molecule type" value="Genomic_DNA"/>
</dbReference>
<feature type="compositionally biased region" description="Basic and acidic residues" evidence="1">
    <location>
        <begin position="93"/>
        <end position="107"/>
    </location>
</feature>
<sequence>MLECALRVCAHPVRVAEPGEAGVHRDGLVHDGAEQDRDRYTLALRDEVPQRDIDAADSGGHDALVAVLEGGPCHALPERFDVGDGVAQLADAQRREERFDEHGDGQHGHSRGCTGLVGAPPGLAGAGEAVLGGDAHEQLRVVRVRENLDTDVRDPRHVQQPQCD</sequence>
<evidence type="ECO:0000256" key="1">
    <source>
        <dbReference type="SAM" id="MobiDB-lite"/>
    </source>
</evidence>